<keyword evidence="1" id="KW-0732">Signal</keyword>
<dbReference type="AlphaFoldDB" id="A0A0G1IS47"/>
<feature type="chain" id="PRO_5002537853" description="Secreted protein" evidence="1">
    <location>
        <begin position="19"/>
        <end position="60"/>
    </location>
</feature>
<gene>
    <name evidence="2" type="ORF">UW55_C0024G0005</name>
</gene>
<name>A0A0G1IS47_9BACT</name>
<evidence type="ECO:0008006" key="4">
    <source>
        <dbReference type="Google" id="ProtNLM"/>
    </source>
</evidence>
<organism evidence="2 3">
    <name type="scientific">Candidatus Giovannonibacteria bacterium GW2011_GWA2_44_26</name>
    <dbReference type="NCBI Taxonomy" id="1618648"/>
    <lineage>
        <taxon>Bacteria</taxon>
        <taxon>Candidatus Giovannoniibacteriota</taxon>
    </lineage>
</organism>
<accession>A0A0G1IS47</accession>
<evidence type="ECO:0000313" key="2">
    <source>
        <dbReference type="EMBL" id="KKT61753.1"/>
    </source>
</evidence>
<protein>
    <recommendedName>
        <fullName evidence="4">Secreted protein</fullName>
    </recommendedName>
</protein>
<dbReference type="EMBL" id="LCIT01000024">
    <property type="protein sequence ID" value="KKT61753.1"/>
    <property type="molecule type" value="Genomic_DNA"/>
</dbReference>
<proteinExistence type="predicted"/>
<dbReference type="Proteomes" id="UP000033945">
    <property type="component" value="Unassembled WGS sequence"/>
</dbReference>
<comment type="caution">
    <text evidence="2">The sequence shown here is derived from an EMBL/GenBank/DDBJ whole genome shotgun (WGS) entry which is preliminary data.</text>
</comment>
<feature type="signal peptide" evidence="1">
    <location>
        <begin position="1"/>
        <end position="18"/>
    </location>
</feature>
<sequence length="60" mass="6877">MKKIIFAILIAMSANAYAGMWSLVKSDFVGNGWMCTYRLDNTNYVSTIFSKSYCQSFIFQ</sequence>
<evidence type="ECO:0000313" key="3">
    <source>
        <dbReference type="Proteomes" id="UP000033945"/>
    </source>
</evidence>
<reference evidence="2 3" key="1">
    <citation type="journal article" date="2015" name="Nature">
        <title>rRNA introns, odd ribosomes, and small enigmatic genomes across a large radiation of phyla.</title>
        <authorList>
            <person name="Brown C.T."/>
            <person name="Hug L.A."/>
            <person name="Thomas B.C."/>
            <person name="Sharon I."/>
            <person name="Castelle C.J."/>
            <person name="Singh A."/>
            <person name="Wilkins M.J."/>
            <person name="Williams K.H."/>
            <person name="Banfield J.F."/>
        </authorList>
    </citation>
    <scope>NUCLEOTIDE SEQUENCE [LARGE SCALE GENOMIC DNA]</scope>
</reference>
<evidence type="ECO:0000256" key="1">
    <source>
        <dbReference type="SAM" id="SignalP"/>
    </source>
</evidence>